<keyword evidence="2" id="KW-1185">Reference proteome</keyword>
<dbReference type="EMBL" id="EQ973772">
    <property type="protein sequence ID" value="EEF52716.1"/>
    <property type="molecule type" value="Genomic_DNA"/>
</dbReference>
<proteinExistence type="predicted"/>
<sequence length="86" mass="9940">MIEADKSRDVRRGASRFLRHIKQSEKSSKERIKKLSAVNRITLSNEENYEMGCDIVEREETPSTSGSAIAKRFKLPRKKERTFLAV</sequence>
<reference evidence="2" key="1">
    <citation type="journal article" date="2010" name="Nat. Biotechnol.">
        <title>Draft genome sequence of the oilseed species Ricinus communis.</title>
        <authorList>
            <person name="Chan A.P."/>
            <person name="Crabtree J."/>
            <person name="Zhao Q."/>
            <person name="Lorenzi H."/>
            <person name="Orvis J."/>
            <person name="Puiu D."/>
            <person name="Melake-Berhan A."/>
            <person name="Jones K.M."/>
            <person name="Redman J."/>
            <person name="Chen G."/>
            <person name="Cahoon E.B."/>
            <person name="Gedil M."/>
            <person name="Stanke M."/>
            <person name="Haas B.J."/>
            <person name="Wortman J.R."/>
            <person name="Fraser-Liggett C.M."/>
            <person name="Ravel J."/>
            <person name="Rabinowicz P.D."/>
        </authorList>
    </citation>
    <scope>NUCLEOTIDE SEQUENCE [LARGE SCALE GENOMIC DNA]</scope>
    <source>
        <strain evidence="2">cv. Hale</strain>
    </source>
</reference>
<dbReference type="AlphaFoldDB" id="B9R886"/>
<organism evidence="1 2">
    <name type="scientific">Ricinus communis</name>
    <name type="common">Castor bean</name>
    <dbReference type="NCBI Taxonomy" id="3988"/>
    <lineage>
        <taxon>Eukaryota</taxon>
        <taxon>Viridiplantae</taxon>
        <taxon>Streptophyta</taxon>
        <taxon>Embryophyta</taxon>
        <taxon>Tracheophyta</taxon>
        <taxon>Spermatophyta</taxon>
        <taxon>Magnoliopsida</taxon>
        <taxon>eudicotyledons</taxon>
        <taxon>Gunneridae</taxon>
        <taxon>Pentapetalae</taxon>
        <taxon>rosids</taxon>
        <taxon>fabids</taxon>
        <taxon>Malpighiales</taxon>
        <taxon>Euphorbiaceae</taxon>
        <taxon>Acalyphoideae</taxon>
        <taxon>Acalypheae</taxon>
        <taxon>Ricinus</taxon>
    </lineage>
</organism>
<protein>
    <submittedName>
        <fullName evidence="1">Uncharacterized protein</fullName>
    </submittedName>
</protein>
<name>B9R886_RICCO</name>
<evidence type="ECO:0000313" key="1">
    <source>
        <dbReference type="EMBL" id="EEF52716.1"/>
    </source>
</evidence>
<evidence type="ECO:0000313" key="2">
    <source>
        <dbReference type="Proteomes" id="UP000008311"/>
    </source>
</evidence>
<dbReference type="Proteomes" id="UP000008311">
    <property type="component" value="Unassembled WGS sequence"/>
</dbReference>
<gene>
    <name evidence="1" type="ORF">RCOM_1597830</name>
</gene>
<accession>B9R886</accession>
<dbReference type="InParanoid" id="B9R886"/>